<feature type="compositionally biased region" description="Low complexity" evidence="2">
    <location>
        <begin position="579"/>
        <end position="590"/>
    </location>
</feature>
<keyword evidence="3" id="KW-0472">Membrane</keyword>
<dbReference type="AlphaFoldDB" id="A0A1D9P2P3"/>
<keyword evidence="3" id="KW-1133">Transmembrane helix</keyword>
<reference evidence="5" key="1">
    <citation type="submission" date="2016-10" db="EMBL/GenBank/DDBJ databases">
        <title>The complete genome sequence of the rumen bacterium Butyrivibrio hungatei MB2003.</title>
        <authorList>
            <person name="Palevich N."/>
            <person name="Kelly W.J."/>
            <person name="Leahy S.C."/>
            <person name="Altermann E."/>
            <person name="Rakonjac J."/>
            <person name="Attwood G.T."/>
        </authorList>
    </citation>
    <scope>NUCLEOTIDE SEQUENCE [LARGE SCALE GENOMIC DNA]</scope>
    <source>
        <strain evidence="5">MB2003</strain>
    </source>
</reference>
<dbReference type="Proteomes" id="UP000179284">
    <property type="component" value="Chromosome I"/>
</dbReference>
<dbReference type="OrthoDB" id="1998366at2"/>
<evidence type="ECO:0000256" key="1">
    <source>
        <dbReference type="SAM" id="Coils"/>
    </source>
</evidence>
<protein>
    <submittedName>
        <fullName evidence="4">Uncharacterized protein</fullName>
    </submittedName>
</protein>
<keyword evidence="5" id="KW-1185">Reference proteome</keyword>
<feature type="transmembrane region" description="Helical" evidence="3">
    <location>
        <begin position="27"/>
        <end position="46"/>
    </location>
</feature>
<dbReference type="Gene3D" id="1.20.1170.10">
    <property type="match status" value="1"/>
</dbReference>
<dbReference type="EMBL" id="CP017831">
    <property type="protein sequence ID" value="AOZ96866.1"/>
    <property type="molecule type" value="Genomic_DNA"/>
</dbReference>
<dbReference type="Gene3D" id="1.20.120.20">
    <property type="entry name" value="Apolipoprotein"/>
    <property type="match status" value="1"/>
</dbReference>
<feature type="region of interest" description="Disordered" evidence="2">
    <location>
        <begin position="542"/>
        <end position="624"/>
    </location>
</feature>
<evidence type="ECO:0000256" key="2">
    <source>
        <dbReference type="SAM" id="MobiDB-lite"/>
    </source>
</evidence>
<feature type="compositionally biased region" description="Basic and acidic residues" evidence="2">
    <location>
        <begin position="555"/>
        <end position="569"/>
    </location>
</feature>
<dbReference type="RefSeq" id="WP_071176525.1">
    <property type="nucleotide sequence ID" value="NZ_CP017831.1"/>
</dbReference>
<evidence type="ECO:0000313" key="4">
    <source>
        <dbReference type="EMBL" id="AOZ96866.1"/>
    </source>
</evidence>
<name>A0A1D9P2P3_9FIRM</name>
<sequence>MKLREKWEKQNNSVKLLLKKLKRHDTMVVAVAVVIALVLCGGLIYLSTPVVAASAKEEFAESEKESKQQTNDKLDELHEYLSQLDKSISDSQEGLDSFYKLTKEDKSNETITEKVATIGGNLKEIQTSVTSTQTQLQELKELIESNNGENSEKITKEFNSVTQSIKDIQTSFDKAQGDNKALLGEIKELIDKNNTDMNKTLSDKFDSLDKKLTELDNAFSTNIDQLINETNSKLEEMLSITDKGFTEVNNNTNNKFNELNISIAENFEKISDVSNDSFSGIMDYLTGEINGINGKLDQVFQRVSDGKKLLASALLTKGVAINEDATFAQFSEAIRNIPQQIVLDNGDVAGKVEYEYHFHTDGTGNECNDQYVSEDRKGGCYTESYYHKHTSDCYSTRFVYKYWTSESTNNAGYLYDVDGEAFFRWHCDYCGYDKIGHSPDHFEYAGSADVVRQRNGHLLDVETKRDLRCGKREGQLMGYRASCGYVHGQVVTAHITFGPDYSSYDHNLPVTNVETSHMAVENPGQIDIGALLGDFDMEKEADTSDITEEGGVTSETEKTDQIDKNQIDEDKNEETAPTNEAVTNESSASESSKEEAGACEEENSESMEENGAENPQGAANSASM</sequence>
<proteinExistence type="predicted"/>
<evidence type="ECO:0000313" key="5">
    <source>
        <dbReference type="Proteomes" id="UP000179284"/>
    </source>
</evidence>
<feature type="compositionally biased region" description="Acidic residues" evidence="2">
    <location>
        <begin position="597"/>
        <end position="611"/>
    </location>
</feature>
<gene>
    <name evidence="4" type="ORF">bhn_I1833</name>
</gene>
<dbReference type="KEGG" id="bhu:bhn_I1833"/>
<evidence type="ECO:0000256" key="3">
    <source>
        <dbReference type="SAM" id="Phobius"/>
    </source>
</evidence>
<keyword evidence="3" id="KW-0812">Transmembrane</keyword>
<organism evidence="4 5">
    <name type="scientific">Butyrivibrio hungatei</name>
    <dbReference type="NCBI Taxonomy" id="185008"/>
    <lineage>
        <taxon>Bacteria</taxon>
        <taxon>Bacillati</taxon>
        <taxon>Bacillota</taxon>
        <taxon>Clostridia</taxon>
        <taxon>Lachnospirales</taxon>
        <taxon>Lachnospiraceae</taxon>
        <taxon>Butyrivibrio</taxon>
    </lineage>
</organism>
<keyword evidence="1" id="KW-0175">Coiled coil</keyword>
<feature type="coiled-coil region" evidence="1">
    <location>
        <begin position="172"/>
        <end position="218"/>
    </location>
</feature>
<accession>A0A1D9P2P3</accession>